<dbReference type="SMART" id="SM00903">
    <property type="entry name" value="Flavin_Reduct"/>
    <property type="match status" value="1"/>
</dbReference>
<gene>
    <name evidence="6" type="ORF">MMAGJ_59500</name>
</gene>
<keyword evidence="2" id="KW-0285">Flavoprotein</keyword>
<evidence type="ECO:0000259" key="5">
    <source>
        <dbReference type="SMART" id="SM00903"/>
    </source>
</evidence>
<dbReference type="PANTHER" id="PTHR33798:SF5">
    <property type="entry name" value="FLAVIN REDUCTASE LIKE DOMAIN-CONTAINING PROTEIN"/>
    <property type="match status" value="1"/>
</dbReference>
<dbReference type="InterPro" id="IPR012349">
    <property type="entry name" value="Split_barrel_FMN-bd"/>
</dbReference>
<proteinExistence type="inferred from homology"/>
<evidence type="ECO:0000313" key="6">
    <source>
        <dbReference type="EMBL" id="BBX36668.1"/>
    </source>
</evidence>
<accession>A0ABM7I1A1</accession>
<evidence type="ECO:0000256" key="2">
    <source>
        <dbReference type="ARBA" id="ARBA00022630"/>
    </source>
</evidence>
<dbReference type="Proteomes" id="UP000465622">
    <property type="component" value="Chromosome"/>
</dbReference>
<dbReference type="SUPFAM" id="SSF50475">
    <property type="entry name" value="FMN-binding split barrel"/>
    <property type="match status" value="1"/>
</dbReference>
<dbReference type="Pfam" id="PF01613">
    <property type="entry name" value="Flavin_Reduct"/>
    <property type="match status" value="1"/>
</dbReference>
<comment type="similarity">
    <text evidence="4">Belongs to the flavoredoxin family.</text>
</comment>
<evidence type="ECO:0000256" key="3">
    <source>
        <dbReference type="ARBA" id="ARBA00022643"/>
    </source>
</evidence>
<sequence length="202" mass="21912">MFPVMQFTVIDAGELTARKAFGLLKAAVVPRPIAWTSTISPDGVPNLAPFSFFTVVSSEPPLVLLSLEYLCSGHLKDSAANIEATGEFVVNIAPAAMAPAVELTSEQFDASVDEFELARVTAIPCRHVRPPRIAECPISLECRLHTTIQPGSDRLVIGEVVAFHLDHGVLDADGRVEMSRLDPLARTAAHFARLQPLTRQEM</sequence>
<keyword evidence="7" id="KW-1185">Reference proteome</keyword>
<keyword evidence="3" id="KW-0288">FMN</keyword>
<dbReference type="InterPro" id="IPR002563">
    <property type="entry name" value="Flavin_Rdtase-like_dom"/>
</dbReference>
<protein>
    <recommendedName>
        <fullName evidence="5">Flavin reductase like domain-containing protein</fullName>
    </recommendedName>
</protein>
<evidence type="ECO:0000256" key="4">
    <source>
        <dbReference type="ARBA" id="ARBA00038054"/>
    </source>
</evidence>
<feature type="domain" description="Flavin reductase like" evidence="5">
    <location>
        <begin position="26"/>
        <end position="179"/>
    </location>
</feature>
<reference evidence="6 7" key="1">
    <citation type="journal article" date="2019" name="Emerg. Microbes Infect.">
        <title>Comprehensive subspecies identification of 175 nontuberculous mycobacteria species based on 7547 genomic profiles.</title>
        <authorList>
            <person name="Matsumoto Y."/>
            <person name="Kinjo T."/>
            <person name="Motooka D."/>
            <person name="Nabeya D."/>
            <person name="Jung N."/>
            <person name="Uechi K."/>
            <person name="Horii T."/>
            <person name="Iida T."/>
            <person name="Fujita J."/>
            <person name="Nakamura S."/>
        </authorList>
    </citation>
    <scope>NUCLEOTIDE SEQUENCE [LARGE SCALE GENOMIC DNA]</scope>
    <source>
        <strain evidence="6 7">JCM 12375</strain>
    </source>
</reference>
<name>A0ABM7I1A1_MYCME</name>
<dbReference type="EMBL" id="AP022567">
    <property type="protein sequence ID" value="BBX36668.1"/>
    <property type="molecule type" value="Genomic_DNA"/>
</dbReference>
<evidence type="ECO:0000256" key="1">
    <source>
        <dbReference type="ARBA" id="ARBA00001917"/>
    </source>
</evidence>
<organism evidence="6 7">
    <name type="scientific">Mycolicibacterium mageritense</name>
    <name type="common">Mycobacterium mageritense</name>
    <dbReference type="NCBI Taxonomy" id="53462"/>
    <lineage>
        <taxon>Bacteria</taxon>
        <taxon>Bacillati</taxon>
        <taxon>Actinomycetota</taxon>
        <taxon>Actinomycetes</taxon>
        <taxon>Mycobacteriales</taxon>
        <taxon>Mycobacteriaceae</taxon>
        <taxon>Mycolicibacterium</taxon>
    </lineage>
</organism>
<dbReference type="Gene3D" id="2.30.110.10">
    <property type="entry name" value="Electron Transport, Fmn-binding Protein, Chain A"/>
    <property type="match status" value="1"/>
</dbReference>
<dbReference type="PANTHER" id="PTHR33798">
    <property type="entry name" value="FLAVOPROTEIN OXYGENASE"/>
    <property type="match status" value="1"/>
</dbReference>
<evidence type="ECO:0000313" key="7">
    <source>
        <dbReference type="Proteomes" id="UP000465622"/>
    </source>
</evidence>
<comment type="cofactor">
    <cofactor evidence="1">
        <name>FMN</name>
        <dbReference type="ChEBI" id="CHEBI:58210"/>
    </cofactor>
</comment>